<dbReference type="Gene3D" id="1.10.1670.10">
    <property type="entry name" value="Helix-hairpin-Helix base-excision DNA repair enzymes (C-terminal)"/>
    <property type="match status" value="1"/>
</dbReference>
<dbReference type="InterPro" id="IPR023170">
    <property type="entry name" value="HhH_base_excis_C"/>
</dbReference>
<dbReference type="InterPro" id="IPR003265">
    <property type="entry name" value="HhH-GPD_domain"/>
</dbReference>
<feature type="domain" description="HhH-GPD" evidence="2">
    <location>
        <begin position="156"/>
        <end position="404"/>
    </location>
</feature>
<dbReference type="OrthoDB" id="5607at2759"/>
<evidence type="ECO:0000256" key="1">
    <source>
        <dbReference type="SAM" id="MobiDB-lite"/>
    </source>
</evidence>
<proteinExistence type="predicted"/>
<feature type="compositionally biased region" description="Polar residues" evidence="1">
    <location>
        <begin position="20"/>
        <end position="29"/>
    </location>
</feature>
<sequence length="489" mass="53917">MSTRQLRSATISRAAGNTGGTLNFKQNKATVAVPTVTKKQNKEPIPRAAKRQRDSSPVDVTTTVAASTPADHESTTTVDEKKGNPKRQKLNKFPPGTTPFPDHPHPTPEEVQTVVDLLSGLHGVHARPPKPPLPNLLVAGCGEVPSVLDALIRTLLSASTSAQNSNRAFKGLIEKFGVCGKRGSVDWEKVRKATNTEVFDAIKPGGLANVKSRRIQKILQQVWEEAQARKKGCEEMGEKKEEERSENGDENSENENTVINYRTNGEVVKQEYHGHQLITEPLNLEETKLADGKNSQSGIKKEISYESDDDLSLDYLHNLSDDAAMDKLTSFDGIGFKTASCVMLFCMSRDSFAVDTHVFRLARFLNWVPPDKANRETTFWHLDAKLPGEHKYALHQLFIKHGRTCKWCKAGGPLKYEGNGKKSKGKQEPGNGVKKEEGEDSAGVGEIEDHGVESSAEEKVADIPEKCPIEHLVKRFHGASKGRGSKWEE</sequence>
<organism evidence="3 4">
    <name type="scientific">Terfezia boudieri ATCC MYA-4762</name>
    <dbReference type="NCBI Taxonomy" id="1051890"/>
    <lineage>
        <taxon>Eukaryota</taxon>
        <taxon>Fungi</taxon>
        <taxon>Dikarya</taxon>
        <taxon>Ascomycota</taxon>
        <taxon>Pezizomycotina</taxon>
        <taxon>Pezizomycetes</taxon>
        <taxon>Pezizales</taxon>
        <taxon>Pezizaceae</taxon>
        <taxon>Terfezia</taxon>
    </lineage>
</organism>
<dbReference type="Gene3D" id="1.10.340.30">
    <property type="entry name" value="Hypothetical protein, domain 2"/>
    <property type="match status" value="2"/>
</dbReference>
<feature type="compositionally biased region" description="Basic and acidic residues" evidence="1">
    <location>
        <begin position="70"/>
        <end position="83"/>
    </location>
</feature>
<dbReference type="SMART" id="SM00478">
    <property type="entry name" value="ENDO3c"/>
    <property type="match status" value="1"/>
</dbReference>
<dbReference type="GO" id="GO:0006285">
    <property type="term" value="P:base-excision repair, AP site formation"/>
    <property type="evidence" value="ECO:0007669"/>
    <property type="project" value="UniProtKB-ARBA"/>
</dbReference>
<feature type="region of interest" description="Disordered" evidence="1">
    <location>
        <begin position="1"/>
        <end position="105"/>
    </location>
</feature>
<accession>A0A3N4LXF6</accession>
<dbReference type="AlphaFoldDB" id="A0A3N4LXF6"/>
<reference evidence="3 4" key="1">
    <citation type="journal article" date="2018" name="Nat. Ecol. Evol.">
        <title>Pezizomycetes genomes reveal the molecular basis of ectomycorrhizal truffle lifestyle.</title>
        <authorList>
            <person name="Murat C."/>
            <person name="Payen T."/>
            <person name="Noel B."/>
            <person name="Kuo A."/>
            <person name="Morin E."/>
            <person name="Chen J."/>
            <person name="Kohler A."/>
            <person name="Krizsan K."/>
            <person name="Balestrini R."/>
            <person name="Da Silva C."/>
            <person name="Montanini B."/>
            <person name="Hainaut M."/>
            <person name="Levati E."/>
            <person name="Barry K.W."/>
            <person name="Belfiori B."/>
            <person name="Cichocki N."/>
            <person name="Clum A."/>
            <person name="Dockter R.B."/>
            <person name="Fauchery L."/>
            <person name="Guy J."/>
            <person name="Iotti M."/>
            <person name="Le Tacon F."/>
            <person name="Lindquist E.A."/>
            <person name="Lipzen A."/>
            <person name="Malagnac F."/>
            <person name="Mello A."/>
            <person name="Molinier V."/>
            <person name="Miyauchi S."/>
            <person name="Poulain J."/>
            <person name="Riccioni C."/>
            <person name="Rubini A."/>
            <person name="Sitrit Y."/>
            <person name="Splivallo R."/>
            <person name="Traeger S."/>
            <person name="Wang M."/>
            <person name="Zifcakova L."/>
            <person name="Wipf D."/>
            <person name="Zambonelli A."/>
            <person name="Paolocci F."/>
            <person name="Nowrousian M."/>
            <person name="Ottonello S."/>
            <person name="Baldrian P."/>
            <person name="Spatafora J.W."/>
            <person name="Henrissat B."/>
            <person name="Nagy L.G."/>
            <person name="Aury J.M."/>
            <person name="Wincker P."/>
            <person name="Grigoriev I.V."/>
            <person name="Bonfante P."/>
            <person name="Martin F.M."/>
        </authorList>
    </citation>
    <scope>NUCLEOTIDE SEQUENCE [LARGE SCALE GENOMIC DNA]</scope>
    <source>
        <strain evidence="3 4">ATCC MYA-4762</strain>
    </source>
</reference>
<dbReference type="InParanoid" id="A0A3N4LXF6"/>
<dbReference type="Proteomes" id="UP000267821">
    <property type="component" value="Unassembled WGS sequence"/>
</dbReference>
<feature type="compositionally biased region" description="Polar residues" evidence="1">
    <location>
        <begin position="1"/>
        <end position="11"/>
    </location>
</feature>
<dbReference type="SUPFAM" id="SSF48150">
    <property type="entry name" value="DNA-glycosylase"/>
    <property type="match status" value="1"/>
</dbReference>
<dbReference type="CDD" id="cd00056">
    <property type="entry name" value="ENDO3c"/>
    <property type="match status" value="1"/>
</dbReference>
<dbReference type="PANTHER" id="PTHR47203">
    <property type="match status" value="1"/>
</dbReference>
<feature type="compositionally biased region" description="Basic and acidic residues" evidence="1">
    <location>
        <begin position="229"/>
        <end position="247"/>
    </location>
</feature>
<evidence type="ECO:0000259" key="2">
    <source>
        <dbReference type="SMART" id="SM00478"/>
    </source>
</evidence>
<dbReference type="Pfam" id="PF00730">
    <property type="entry name" value="HhH-GPD"/>
    <property type="match status" value="1"/>
</dbReference>
<evidence type="ECO:0000313" key="3">
    <source>
        <dbReference type="EMBL" id="RPB27573.1"/>
    </source>
</evidence>
<dbReference type="STRING" id="1051890.A0A3N4LXF6"/>
<feature type="compositionally biased region" description="Basic and acidic residues" evidence="1">
    <location>
        <begin position="447"/>
        <end position="464"/>
    </location>
</feature>
<dbReference type="EMBL" id="ML121531">
    <property type="protein sequence ID" value="RPB27573.1"/>
    <property type="molecule type" value="Genomic_DNA"/>
</dbReference>
<evidence type="ECO:0000313" key="4">
    <source>
        <dbReference type="Proteomes" id="UP000267821"/>
    </source>
</evidence>
<feature type="compositionally biased region" description="Basic and acidic residues" evidence="1">
    <location>
        <begin position="40"/>
        <end position="56"/>
    </location>
</feature>
<feature type="region of interest" description="Disordered" evidence="1">
    <location>
        <begin position="229"/>
        <end position="255"/>
    </location>
</feature>
<dbReference type="InterPro" id="IPR011257">
    <property type="entry name" value="DNA_glycosylase"/>
</dbReference>
<name>A0A3N4LXF6_9PEZI</name>
<protein>
    <submittedName>
        <fullName evidence="3">DNA glycosylase</fullName>
    </submittedName>
</protein>
<feature type="region of interest" description="Disordered" evidence="1">
    <location>
        <begin position="418"/>
        <end position="464"/>
    </location>
</feature>
<keyword evidence="4" id="KW-1185">Reference proteome</keyword>
<gene>
    <name evidence="3" type="ORF">L211DRAFT_834438</name>
</gene>
<dbReference type="PANTHER" id="PTHR47203:SF1">
    <property type="entry name" value="HYPOTHETICAL BASE EXCISION DNA REPAIR PROTEIN (EUROFUNG)"/>
    <property type="match status" value="1"/>
</dbReference>
<dbReference type="GO" id="GO:0000702">
    <property type="term" value="F:oxidized base lesion DNA N-glycosylase activity"/>
    <property type="evidence" value="ECO:0007669"/>
    <property type="project" value="UniProtKB-ARBA"/>
</dbReference>